<name>A0A1I2DS30_9BACT</name>
<dbReference type="STRING" id="54.SAMN02745121_05732"/>
<evidence type="ECO:0000256" key="1">
    <source>
        <dbReference type="SAM" id="MobiDB-lite"/>
    </source>
</evidence>
<feature type="compositionally biased region" description="Gly residues" evidence="1">
    <location>
        <begin position="351"/>
        <end position="362"/>
    </location>
</feature>
<dbReference type="Proteomes" id="UP000199400">
    <property type="component" value="Unassembled WGS sequence"/>
</dbReference>
<dbReference type="NCBIfam" id="NF041770">
    <property type="entry name" value="CFI_box_CTERM"/>
    <property type="match status" value="1"/>
</dbReference>
<feature type="region of interest" description="Disordered" evidence="1">
    <location>
        <begin position="347"/>
        <end position="392"/>
    </location>
</feature>
<reference evidence="4" key="1">
    <citation type="submission" date="2016-10" db="EMBL/GenBank/DDBJ databases">
        <authorList>
            <person name="Varghese N."/>
            <person name="Submissions S."/>
        </authorList>
    </citation>
    <scope>NUCLEOTIDE SEQUENCE [LARGE SCALE GENOMIC DNA]</scope>
    <source>
        <strain evidence="4">ATCC 25963</strain>
    </source>
</reference>
<protein>
    <submittedName>
        <fullName evidence="3">Uncharacterized protein</fullName>
    </submittedName>
</protein>
<proteinExistence type="predicted"/>
<evidence type="ECO:0000313" key="4">
    <source>
        <dbReference type="Proteomes" id="UP000199400"/>
    </source>
</evidence>
<organism evidence="3 4">
    <name type="scientific">Nannocystis exedens</name>
    <dbReference type="NCBI Taxonomy" id="54"/>
    <lineage>
        <taxon>Bacteria</taxon>
        <taxon>Pseudomonadati</taxon>
        <taxon>Myxococcota</taxon>
        <taxon>Polyangia</taxon>
        <taxon>Nannocystales</taxon>
        <taxon>Nannocystaceae</taxon>
        <taxon>Nannocystis</taxon>
    </lineage>
</organism>
<evidence type="ECO:0000256" key="2">
    <source>
        <dbReference type="SAM" id="SignalP"/>
    </source>
</evidence>
<sequence>MARGRLCYRRPVPRSLTLPMAALLLALAPAPRAAAADEPVLVEFHFTPVPGAQIAIWLEDAQGKYVQDVMVTQAVGKYGIGNRPGIWNFLSSWRAPYGPRTSVLPVWAHRRGKTYPKIILHDEDPGDLDSLGFHENTSSDEPYFCRPLSPPEHEIISVDTMTCPSPKVFNSDKGQFDPGGEISWYPPRNDILGFDPLLDAEEIQTYAELNDLDAVTAATPPGEQAAFVTVLVRPEAMAEPPLTAYLEINLEADENASYSFDRETDHYVDPDLSAYGVEYLGQPAVVYAVPFDPLTKGFRGTSEYAGYADWNGATGTLHPPDATISTANGSGADRLKVMTKNGETFRWGVYSHGGPGDGGTTGDGESDSDGESDGVTGAGSTTEDDPGDGWGTCAQVQALAPVEDLALVSESFDRVQVSFRLPPPADPTIALKEVQVYSIASNAPLTEELLGAAHQSTFAAGELNTTEGLVSVEIGELWGDYTYQFAVRYEDACTNRSPLVTAQITTEAQKFQTVDTFCFLATAAWGAPWTAQVAALRTFRDDFLKTSPTGVDLIRFYYAHSPPLARVIAREPLLRGLARVVLQPVADAALLATAGG</sequence>
<evidence type="ECO:0000313" key="3">
    <source>
        <dbReference type="EMBL" id="SFE83452.1"/>
    </source>
</evidence>
<dbReference type="AlphaFoldDB" id="A0A1I2DS30"/>
<gene>
    <name evidence="3" type="ORF">SAMN02745121_05732</name>
</gene>
<dbReference type="EMBL" id="FOMX01000020">
    <property type="protein sequence ID" value="SFE83452.1"/>
    <property type="molecule type" value="Genomic_DNA"/>
</dbReference>
<keyword evidence="2" id="KW-0732">Signal</keyword>
<feature type="signal peptide" evidence="2">
    <location>
        <begin position="1"/>
        <end position="35"/>
    </location>
</feature>
<dbReference type="InterPro" id="IPR049886">
    <property type="entry name" value="CFI_box_CTERM_dom"/>
</dbReference>
<accession>A0A1I2DS30</accession>
<feature type="chain" id="PRO_5011498407" evidence="2">
    <location>
        <begin position="36"/>
        <end position="596"/>
    </location>
</feature>
<keyword evidence="4" id="KW-1185">Reference proteome</keyword>